<accession>A0AAV7I291</accession>
<dbReference type="AlphaFoldDB" id="A0AAV7I291"/>
<name>A0AAV7I291_COTGL</name>
<sequence>MRISSSFELFNFAVDALVKDKSSSKKNQQIFTLILKEYHKNARVTSHLLILLHRFEVYMELTQTKNKLSTDSCLIRYNDLQTIDAVN</sequence>
<evidence type="ECO:0000313" key="2">
    <source>
        <dbReference type="Proteomes" id="UP000826195"/>
    </source>
</evidence>
<dbReference type="EMBL" id="JAHXZJ010002609">
    <property type="protein sequence ID" value="KAH0540089.1"/>
    <property type="molecule type" value="Genomic_DNA"/>
</dbReference>
<proteinExistence type="predicted"/>
<reference evidence="1 2" key="1">
    <citation type="journal article" date="2021" name="J. Hered.">
        <title>A chromosome-level genome assembly of the parasitoid wasp, Cotesia glomerata (Hymenoptera: Braconidae).</title>
        <authorList>
            <person name="Pinto B.J."/>
            <person name="Weis J.J."/>
            <person name="Gamble T."/>
            <person name="Ode P.J."/>
            <person name="Paul R."/>
            <person name="Zaspel J.M."/>
        </authorList>
    </citation>
    <scope>NUCLEOTIDE SEQUENCE [LARGE SCALE GENOMIC DNA]</scope>
    <source>
        <strain evidence="1">CgM1</strain>
    </source>
</reference>
<gene>
    <name evidence="1" type="ORF">KQX54_012492</name>
</gene>
<protein>
    <submittedName>
        <fullName evidence="1">Uncharacterized protein</fullName>
    </submittedName>
</protein>
<comment type="caution">
    <text evidence="1">The sequence shown here is derived from an EMBL/GenBank/DDBJ whole genome shotgun (WGS) entry which is preliminary data.</text>
</comment>
<evidence type="ECO:0000313" key="1">
    <source>
        <dbReference type="EMBL" id="KAH0540089.1"/>
    </source>
</evidence>
<keyword evidence="2" id="KW-1185">Reference proteome</keyword>
<organism evidence="1 2">
    <name type="scientific">Cotesia glomerata</name>
    <name type="common">Lepidopteran parasitic wasp</name>
    <name type="synonym">Apanteles glomeratus</name>
    <dbReference type="NCBI Taxonomy" id="32391"/>
    <lineage>
        <taxon>Eukaryota</taxon>
        <taxon>Metazoa</taxon>
        <taxon>Ecdysozoa</taxon>
        <taxon>Arthropoda</taxon>
        <taxon>Hexapoda</taxon>
        <taxon>Insecta</taxon>
        <taxon>Pterygota</taxon>
        <taxon>Neoptera</taxon>
        <taxon>Endopterygota</taxon>
        <taxon>Hymenoptera</taxon>
        <taxon>Apocrita</taxon>
        <taxon>Ichneumonoidea</taxon>
        <taxon>Braconidae</taxon>
        <taxon>Microgastrinae</taxon>
        <taxon>Cotesia</taxon>
    </lineage>
</organism>
<dbReference type="Proteomes" id="UP000826195">
    <property type="component" value="Unassembled WGS sequence"/>
</dbReference>